<dbReference type="Proteomes" id="UP001164250">
    <property type="component" value="Chromosome 7"/>
</dbReference>
<evidence type="ECO:0000313" key="2">
    <source>
        <dbReference type="Proteomes" id="UP001164250"/>
    </source>
</evidence>
<sequence>MGSKCRKYYC</sequence>
<organism evidence="1 2">
    <name type="scientific">Pistacia atlantica</name>
    <dbReference type="NCBI Taxonomy" id="434234"/>
    <lineage>
        <taxon>Eukaryota</taxon>
        <taxon>Viridiplantae</taxon>
        <taxon>Streptophyta</taxon>
        <taxon>Embryophyta</taxon>
        <taxon>Tracheophyta</taxon>
        <taxon>Spermatophyta</taxon>
        <taxon>Magnoliopsida</taxon>
        <taxon>eudicotyledons</taxon>
        <taxon>Gunneridae</taxon>
        <taxon>Pentapetalae</taxon>
        <taxon>rosids</taxon>
        <taxon>malvids</taxon>
        <taxon>Sapindales</taxon>
        <taxon>Anacardiaceae</taxon>
        <taxon>Pistacia</taxon>
    </lineage>
</organism>
<proteinExistence type="predicted"/>
<accession>A0ACC1B338</accession>
<name>A0ACC1B338_9ROSI</name>
<reference evidence="2" key="1">
    <citation type="journal article" date="2023" name="G3 (Bethesda)">
        <title>Genome assembly and association tests identify interacting loci associated with vigor, precocity, and sex in interspecific pistachio rootstocks.</title>
        <authorList>
            <person name="Palmer W."/>
            <person name="Jacygrad E."/>
            <person name="Sagayaradj S."/>
            <person name="Cavanaugh K."/>
            <person name="Han R."/>
            <person name="Bertier L."/>
            <person name="Beede B."/>
            <person name="Kafkas S."/>
            <person name="Golino D."/>
            <person name="Preece J."/>
            <person name="Michelmore R."/>
        </authorList>
    </citation>
    <scope>NUCLEOTIDE SEQUENCE [LARGE SCALE GENOMIC DNA]</scope>
</reference>
<protein>
    <submittedName>
        <fullName evidence="1">Uncharacterized protein</fullName>
    </submittedName>
</protein>
<gene>
    <name evidence="1" type="ORF">Patl1_26721</name>
</gene>
<dbReference type="EMBL" id="CM047903">
    <property type="protein sequence ID" value="KAJ0093351.1"/>
    <property type="molecule type" value="Genomic_DNA"/>
</dbReference>
<evidence type="ECO:0000313" key="1">
    <source>
        <dbReference type="EMBL" id="KAJ0093351.1"/>
    </source>
</evidence>
<keyword evidence="2" id="KW-1185">Reference proteome</keyword>
<comment type="caution">
    <text evidence="1">The sequence shown here is derived from an EMBL/GenBank/DDBJ whole genome shotgun (WGS) entry which is preliminary data.</text>
</comment>